<keyword evidence="3" id="KW-0614">Plasmid</keyword>
<evidence type="ECO:0000313" key="4">
    <source>
        <dbReference type="Proteomes" id="UP001218231"/>
    </source>
</evidence>
<organism evidence="3 4">
    <name type="scientific">Novosphingobium humi</name>
    <dbReference type="NCBI Taxonomy" id="2282397"/>
    <lineage>
        <taxon>Bacteria</taxon>
        <taxon>Pseudomonadati</taxon>
        <taxon>Pseudomonadota</taxon>
        <taxon>Alphaproteobacteria</taxon>
        <taxon>Sphingomonadales</taxon>
        <taxon>Sphingomonadaceae</taxon>
        <taxon>Novosphingobium</taxon>
    </lineage>
</organism>
<evidence type="ECO:0000259" key="2">
    <source>
        <dbReference type="Pfam" id="PF10728"/>
    </source>
</evidence>
<feature type="domain" description="DUF2520" evidence="2">
    <location>
        <begin position="140"/>
        <end position="264"/>
    </location>
</feature>
<dbReference type="EMBL" id="CP117418">
    <property type="protein sequence ID" value="WCT79350.1"/>
    <property type="molecule type" value="Genomic_DNA"/>
</dbReference>
<reference evidence="3 4" key="1">
    <citation type="submission" date="2023-02" db="EMBL/GenBank/DDBJ databases">
        <title>Genome sequence of Novosphingobium humi KACC 19094.</title>
        <authorList>
            <person name="Kim S."/>
            <person name="Heo J."/>
            <person name="Kwon S.-W."/>
        </authorList>
    </citation>
    <scope>NUCLEOTIDE SEQUENCE [LARGE SCALE GENOMIC DNA]</scope>
    <source>
        <strain evidence="3 4">KACC 19094</strain>
        <plasmid evidence="3 4">unnamed1</plasmid>
    </source>
</reference>
<dbReference type="InterPro" id="IPR037108">
    <property type="entry name" value="TM1727-like_C_sf"/>
</dbReference>
<dbReference type="PANTHER" id="PTHR40459">
    <property type="entry name" value="CONSERVED HYPOTHETICAL ALANINE AND LEUCINE RICH PROTEIN"/>
    <property type="match status" value="1"/>
</dbReference>
<evidence type="ECO:0000259" key="1">
    <source>
        <dbReference type="Pfam" id="PF10727"/>
    </source>
</evidence>
<dbReference type="InterPro" id="IPR019665">
    <property type="entry name" value="OxRdtase/DH_put_Rossmann_dom"/>
</dbReference>
<dbReference type="SUPFAM" id="SSF51735">
    <property type="entry name" value="NAD(P)-binding Rossmann-fold domains"/>
    <property type="match status" value="1"/>
</dbReference>
<geneLocation type="plasmid" evidence="3 4">
    <name>unnamed1</name>
</geneLocation>
<dbReference type="Gene3D" id="3.40.50.720">
    <property type="entry name" value="NAD(P)-binding Rossmann-like Domain"/>
    <property type="match status" value="1"/>
</dbReference>
<feature type="domain" description="Putative oxidoreductase/dehydrogenase Rossmann-like" evidence="1">
    <location>
        <begin position="9"/>
        <end position="120"/>
    </location>
</feature>
<accession>A0ABY7U2K5</accession>
<dbReference type="Proteomes" id="UP001218231">
    <property type="component" value="Plasmid unnamed1"/>
</dbReference>
<gene>
    <name evidence="3" type="ORF">PQ457_20360</name>
</gene>
<keyword evidence="4" id="KW-1185">Reference proteome</keyword>
<dbReference type="RefSeq" id="WP_273619627.1">
    <property type="nucleotide sequence ID" value="NZ_CP117418.1"/>
</dbReference>
<protein>
    <submittedName>
        <fullName evidence="3">DUF2520 domain-containing protein</fullName>
    </submittedName>
</protein>
<dbReference type="InterPro" id="IPR018931">
    <property type="entry name" value="DUF2520"/>
</dbReference>
<dbReference type="Pfam" id="PF10728">
    <property type="entry name" value="DUF2520"/>
    <property type="match status" value="1"/>
</dbReference>
<dbReference type="PANTHER" id="PTHR40459:SF1">
    <property type="entry name" value="CONSERVED HYPOTHETICAL ALANINE AND LEUCINE RICH PROTEIN"/>
    <property type="match status" value="1"/>
</dbReference>
<dbReference type="Gene3D" id="1.10.1040.20">
    <property type="entry name" value="ProC-like, C-terminal domain"/>
    <property type="match status" value="1"/>
</dbReference>
<dbReference type="SUPFAM" id="SSF48179">
    <property type="entry name" value="6-phosphogluconate dehydrogenase C-terminal domain-like"/>
    <property type="match status" value="1"/>
</dbReference>
<dbReference type="InterPro" id="IPR036291">
    <property type="entry name" value="NAD(P)-bd_dom_sf"/>
</dbReference>
<name>A0ABY7U2K5_9SPHN</name>
<dbReference type="InterPro" id="IPR008927">
    <property type="entry name" value="6-PGluconate_DH-like_C_sf"/>
</dbReference>
<evidence type="ECO:0000313" key="3">
    <source>
        <dbReference type="EMBL" id="WCT79350.1"/>
    </source>
</evidence>
<proteinExistence type="predicted"/>
<sequence length="307" mass="31403">MTKTLRFHRIGIVGTGRVARALALGLTEWSDLPPLVWGRSREGAGQMGGEAAQSMAQLARACDVIALAVSDDALDGVAAELAAVSPDGGTGFVFHVSGRSGLAPLEALALRGGRTAAIHPAMTFTGDAPAELRRMAGARFAVTAAEPETAAIAHRLVAALGGVAVDVAETQRPLYHAALCHAANHLVTLMAGSLGALERAGVADGAALLGPLVRAALENSLTMGFGALSGPLLRGDSATIGGHLSALERECPELLGAYRAMGSATLDQLEQRGREVAPALRAMLGKDGADRTTALGMSAPQDQTRLR</sequence>
<dbReference type="Pfam" id="PF10727">
    <property type="entry name" value="Rossmann-like"/>
    <property type="match status" value="1"/>
</dbReference>